<comment type="cofactor">
    <cofactor evidence="1 15">
        <name>Mg(2+)</name>
        <dbReference type="ChEBI" id="CHEBI:18420"/>
    </cofactor>
</comment>
<dbReference type="RefSeq" id="WP_230476810.1">
    <property type="nucleotide sequence ID" value="NZ_CP072842.1"/>
</dbReference>
<dbReference type="NCBIfam" id="TIGR01203">
    <property type="entry name" value="HGPRTase"/>
    <property type="match status" value="1"/>
</dbReference>
<dbReference type="GO" id="GO:0016757">
    <property type="term" value="F:glycosyltransferase activity"/>
    <property type="evidence" value="ECO:0007669"/>
    <property type="project" value="UniProtKB-KW"/>
</dbReference>
<dbReference type="Gene3D" id="3.40.50.2020">
    <property type="match status" value="1"/>
</dbReference>
<dbReference type="PANTHER" id="PTHR43340:SF1">
    <property type="entry name" value="HYPOXANTHINE PHOSPHORIBOSYLTRANSFERASE"/>
    <property type="match status" value="1"/>
</dbReference>
<sequence length="178" mass="20420">MNEIEIHGKKFIPYIAFEEIEQSIKEMANKVYEEYKDETPIFIGVLNGVVMFMSDFLKQYPGNCEISFLKLKSYEGTESTGKIQIQMDIPMNVEGRHVIILEDIVDTGNTLVELHRILKEKNVKSLKVATLLFKPEAYKKDLEVDLVGITIPDKFVVGYGLDYDGYGRNLPDIYQIKS</sequence>
<proteinExistence type="inferred from homology"/>
<evidence type="ECO:0000256" key="11">
    <source>
        <dbReference type="ARBA" id="ARBA00022741"/>
    </source>
</evidence>
<keyword evidence="7 15" id="KW-0328">Glycosyltransferase</keyword>
<evidence type="ECO:0000256" key="14">
    <source>
        <dbReference type="ARBA" id="ARBA00049402"/>
    </source>
</evidence>
<evidence type="ECO:0000313" key="18">
    <source>
        <dbReference type="Proteomes" id="UP000672011"/>
    </source>
</evidence>
<evidence type="ECO:0000256" key="1">
    <source>
        <dbReference type="ARBA" id="ARBA00001946"/>
    </source>
</evidence>
<evidence type="ECO:0000256" key="15">
    <source>
        <dbReference type="RuleBase" id="RU364099"/>
    </source>
</evidence>
<comment type="catalytic activity">
    <reaction evidence="14">
        <text>IMP + diphosphate = hypoxanthine + 5-phospho-alpha-D-ribose 1-diphosphate</text>
        <dbReference type="Rhea" id="RHEA:17973"/>
        <dbReference type="ChEBI" id="CHEBI:17368"/>
        <dbReference type="ChEBI" id="CHEBI:33019"/>
        <dbReference type="ChEBI" id="CHEBI:58017"/>
        <dbReference type="ChEBI" id="CHEBI:58053"/>
        <dbReference type="EC" id="2.4.2.8"/>
    </reaction>
    <physiologicalReaction direction="right-to-left" evidence="14">
        <dbReference type="Rhea" id="RHEA:17975"/>
    </physiologicalReaction>
</comment>
<keyword evidence="11 15" id="KW-0547">Nucleotide-binding</keyword>
<dbReference type="CDD" id="cd06223">
    <property type="entry name" value="PRTases_typeI"/>
    <property type="match status" value="1"/>
</dbReference>
<comment type="similarity">
    <text evidence="4 15">Belongs to the purine/pyrimidine phosphoribosyltransferase family.</text>
</comment>
<reference evidence="18" key="2">
    <citation type="submission" date="2021-04" db="EMBL/GenBank/DDBJ databases">
        <title>Taxonomy of Flavobacteriaceae bacterium ZY171143.</title>
        <authorList>
            <person name="Li F."/>
        </authorList>
    </citation>
    <scope>NUCLEOTIDE SEQUENCE [LARGE SCALE GENOMIC DNA]</scope>
    <source>
        <strain evidence="18">ZY171143</strain>
    </source>
</reference>
<dbReference type="InterPro" id="IPR050408">
    <property type="entry name" value="HGPRT"/>
</dbReference>
<dbReference type="EMBL" id="CP072842">
    <property type="protein sequence ID" value="QTV06169.1"/>
    <property type="molecule type" value="Genomic_DNA"/>
</dbReference>
<dbReference type="InterPro" id="IPR005904">
    <property type="entry name" value="Hxn_phspho_trans"/>
</dbReference>
<comment type="catalytic activity">
    <reaction evidence="13">
        <text>GMP + diphosphate = guanine + 5-phospho-alpha-D-ribose 1-diphosphate</text>
        <dbReference type="Rhea" id="RHEA:25424"/>
        <dbReference type="ChEBI" id="CHEBI:16235"/>
        <dbReference type="ChEBI" id="CHEBI:33019"/>
        <dbReference type="ChEBI" id="CHEBI:58017"/>
        <dbReference type="ChEBI" id="CHEBI:58115"/>
        <dbReference type="EC" id="2.4.2.8"/>
    </reaction>
    <physiologicalReaction direction="right-to-left" evidence="13">
        <dbReference type="Rhea" id="RHEA:25426"/>
    </physiologicalReaction>
</comment>
<evidence type="ECO:0000256" key="4">
    <source>
        <dbReference type="ARBA" id="ARBA00008391"/>
    </source>
</evidence>
<dbReference type="InterPro" id="IPR000836">
    <property type="entry name" value="PRTase_dom"/>
</dbReference>
<keyword evidence="12 15" id="KW-0460">Magnesium</keyword>
<comment type="pathway">
    <text evidence="3 15">Purine metabolism; IMP biosynthesis via salvage pathway; IMP from hypoxanthine: step 1/1.</text>
</comment>
<dbReference type="InterPro" id="IPR029057">
    <property type="entry name" value="PRTase-like"/>
</dbReference>
<gene>
    <name evidence="17" type="primary">hpt</name>
    <name evidence="17" type="ORF">J9309_02170</name>
</gene>
<evidence type="ECO:0000313" key="17">
    <source>
        <dbReference type="EMBL" id="QTV06169.1"/>
    </source>
</evidence>
<evidence type="ECO:0000259" key="16">
    <source>
        <dbReference type="Pfam" id="PF00156"/>
    </source>
</evidence>
<evidence type="ECO:0000256" key="13">
    <source>
        <dbReference type="ARBA" id="ARBA00048811"/>
    </source>
</evidence>
<evidence type="ECO:0000256" key="7">
    <source>
        <dbReference type="ARBA" id="ARBA00022676"/>
    </source>
</evidence>
<evidence type="ECO:0000256" key="10">
    <source>
        <dbReference type="ARBA" id="ARBA00022726"/>
    </source>
</evidence>
<evidence type="ECO:0000256" key="12">
    <source>
        <dbReference type="ARBA" id="ARBA00022842"/>
    </source>
</evidence>
<keyword evidence="6 15" id="KW-0963">Cytoplasm</keyword>
<evidence type="ECO:0000256" key="8">
    <source>
        <dbReference type="ARBA" id="ARBA00022679"/>
    </source>
</evidence>
<name>A0ABX7XEY4_9FLAO</name>
<evidence type="ECO:0000256" key="2">
    <source>
        <dbReference type="ARBA" id="ARBA00004496"/>
    </source>
</evidence>
<dbReference type="EC" id="2.4.2.8" evidence="5 15"/>
<keyword evidence="9 15" id="KW-0479">Metal-binding</keyword>
<evidence type="ECO:0000256" key="9">
    <source>
        <dbReference type="ARBA" id="ARBA00022723"/>
    </source>
</evidence>
<evidence type="ECO:0000256" key="6">
    <source>
        <dbReference type="ARBA" id="ARBA00022490"/>
    </source>
</evidence>
<protein>
    <recommendedName>
        <fullName evidence="5 15">Hypoxanthine phosphoribosyltransferase</fullName>
        <ecNumber evidence="5 15">2.4.2.8</ecNumber>
    </recommendedName>
</protein>
<accession>A0ABX7XEY4</accession>
<dbReference type="SUPFAM" id="SSF53271">
    <property type="entry name" value="PRTase-like"/>
    <property type="match status" value="1"/>
</dbReference>
<evidence type="ECO:0000256" key="3">
    <source>
        <dbReference type="ARBA" id="ARBA00004669"/>
    </source>
</evidence>
<keyword evidence="10 15" id="KW-0660">Purine salvage</keyword>
<keyword evidence="18" id="KW-1185">Reference proteome</keyword>
<keyword evidence="8 15" id="KW-0808">Transferase</keyword>
<feature type="domain" description="Phosphoribosyltransferase" evidence="16">
    <location>
        <begin position="19"/>
        <end position="163"/>
    </location>
</feature>
<evidence type="ECO:0000256" key="5">
    <source>
        <dbReference type="ARBA" id="ARBA00011895"/>
    </source>
</evidence>
<organism evidence="17 18">
    <name type="scientific">Faecalibacter bovis</name>
    <dbReference type="NCBI Taxonomy" id="2898187"/>
    <lineage>
        <taxon>Bacteria</taxon>
        <taxon>Pseudomonadati</taxon>
        <taxon>Bacteroidota</taxon>
        <taxon>Flavobacteriia</taxon>
        <taxon>Flavobacteriales</taxon>
        <taxon>Weeksellaceae</taxon>
        <taxon>Faecalibacter</taxon>
    </lineage>
</organism>
<reference evidence="17 18" key="1">
    <citation type="journal article" date="2021" name="Int. J. Syst. Evol. Microbiol.">
        <title>Faecalibacter bovis sp. nov., isolated from cow faeces.</title>
        <authorList>
            <person name="Li F."/>
            <person name="Zhao W."/>
            <person name="Hong Q."/>
            <person name="Shao Q."/>
            <person name="Song J."/>
            <person name="Yang S."/>
        </authorList>
    </citation>
    <scope>NUCLEOTIDE SEQUENCE [LARGE SCALE GENOMIC DNA]</scope>
    <source>
        <strain evidence="17 18">ZY171143</strain>
    </source>
</reference>
<comment type="subcellular location">
    <subcellularLocation>
        <location evidence="2 15">Cytoplasm</location>
    </subcellularLocation>
</comment>
<dbReference type="PANTHER" id="PTHR43340">
    <property type="entry name" value="HYPOXANTHINE-GUANINE PHOSPHORIBOSYLTRANSFERASE"/>
    <property type="match status" value="1"/>
</dbReference>
<dbReference type="Proteomes" id="UP000672011">
    <property type="component" value="Chromosome"/>
</dbReference>
<dbReference type="Pfam" id="PF00156">
    <property type="entry name" value="Pribosyltran"/>
    <property type="match status" value="1"/>
</dbReference>